<dbReference type="RefSeq" id="WP_046129085.1">
    <property type="nucleotide sequence ID" value="NZ_CP035232.1"/>
</dbReference>
<evidence type="ECO:0000313" key="2">
    <source>
        <dbReference type="Proteomes" id="UP000288675"/>
    </source>
</evidence>
<dbReference type="Proteomes" id="UP000288675">
    <property type="component" value="Chromosome"/>
</dbReference>
<reference evidence="1 2" key="1">
    <citation type="submission" date="2019-01" db="EMBL/GenBank/DDBJ databases">
        <title>Genome sequence of Bacillus glycinifermentans SRCM103574.</title>
        <authorList>
            <person name="Kong H.-J."/>
            <person name="Jeong S.-Y."/>
            <person name="Jeong D.-Y."/>
        </authorList>
    </citation>
    <scope>NUCLEOTIDE SEQUENCE [LARGE SCALE GENOMIC DNA]</scope>
    <source>
        <strain evidence="1 2">SRCM103574</strain>
    </source>
</reference>
<dbReference type="GeneID" id="82851330"/>
<name>A0AAJ4D0X5_9BACI</name>
<proteinExistence type="predicted"/>
<gene>
    <name evidence="1" type="ORF">EQZ20_01410</name>
</gene>
<sequence length="110" mass="12817">MSQDDILKKLDELSQKIDTLETSLNHRSHPSLFLKMDVKDLHLQELNLEEFAFHLDNIEIKDLSGMLNMGNVFSPYIHPKPKRPPHQKKKRKTDEIEVKINGKAVPYTIN</sequence>
<dbReference type="KEGG" id="bgy:BGLY_0249"/>
<evidence type="ECO:0000313" key="1">
    <source>
        <dbReference type="EMBL" id="QAT63735.1"/>
    </source>
</evidence>
<dbReference type="EMBL" id="CP035232">
    <property type="protein sequence ID" value="QAT63735.1"/>
    <property type="molecule type" value="Genomic_DNA"/>
</dbReference>
<organism evidence="1 2">
    <name type="scientific">Bacillus glycinifermentans</name>
    <dbReference type="NCBI Taxonomy" id="1664069"/>
    <lineage>
        <taxon>Bacteria</taxon>
        <taxon>Bacillati</taxon>
        <taxon>Bacillota</taxon>
        <taxon>Bacilli</taxon>
        <taxon>Bacillales</taxon>
        <taxon>Bacillaceae</taxon>
        <taxon>Bacillus</taxon>
    </lineage>
</organism>
<accession>A0AAJ4D0X5</accession>
<protein>
    <submittedName>
        <fullName evidence="1">Uncharacterized protein</fullName>
    </submittedName>
</protein>
<dbReference type="AlphaFoldDB" id="A0AAJ4D0X5"/>